<feature type="transmembrane region" description="Helical" evidence="5">
    <location>
        <begin position="101"/>
        <end position="123"/>
    </location>
</feature>
<keyword evidence="4 5" id="KW-0472">Membrane</keyword>
<evidence type="ECO:0000256" key="2">
    <source>
        <dbReference type="ARBA" id="ARBA00022692"/>
    </source>
</evidence>
<sequence length="382" mass="40734">MFESRSKWLLLGWLFIDRIAYTLNWLSIAPAQPFIVEELGITVTSLGLLGAVFLIGIGSFQIPAGLLAAKYNPKKIAIIGLALSSLFAGLCGLATSFPALLLFRFLAGVFMSFFFGPGIAFFTPFFNVRERGVALGIYNAGFHVGTLIALGAWPYLITSAGWRLGLLVPGMLGILLAAITYSIARGFPVNKNSEGINLTVLRNRDVWLAAFGLTVAGGAWYPLTQFGILYITSQTNLSLETAGMLVSLLSVGSIIGAPVSGRVYDTVSSRRGLFLVVSGGISVGLVALATPSIHIVVAAMLALGFLTTSAHTIYYLLPMGRVSETQISLAVALINGVHLLGASALPYFFAVCVELFGYGFAWVGVAFVSLISLLVVFRLRFN</sequence>
<gene>
    <name evidence="7" type="ORF">ENM11_04925</name>
</gene>
<dbReference type="SUPFAM" id="SSF103473">
    <property type="entry name" value="MFS general substrate transporter"/>
    <property type="match status" value="1"/>
</dbReference>
<evidence type="ECO:0000256" key="1">
    <source>
        <dbReference type="ARBA" id="ARBA00004127"/>
    </source>
</evidence>
<feature type="transmembrane region" description="Helical" evidence="5">
    <location>
        <begin position="272"/>
        <end position="289"/>
    </location>
</feature>
<dbReference type="PANTHER" id="PTHR43826:SF3">
    <property type="entry name" value="GLUCOSE-6-PHOSPHATE EXCHANGER SLC37A4"/>
    <property type="match status" value="1"/>
</dbReference>
<feature type="transmembrane region" description="Helical" evidence="5">
    <location>
        <begin position="162"/>
        <end position="184"/>
    </location>
</feature>
<feature type="transmembrane region" description="Helical" evidence="5">
    <location>
        <begin position="135"/>
        <end position="156"/>
    </location>
</feature>
<keyword evidence="3 5" id="KW-1133">Transmembrane helix</keyword>
<evidence type="ECO:0000313" key="7">
    <source>
        <dbReference type="EMBL" id="HHK68481.1"/>
    </source>
</evidence>
<keyword evidence="2 5" id="KW-0812">Transmembrane</keyword>
<dbReference type="EMBL" id="DRWN01000033">
    <property type="protein sequence ID" value="HHK68481.1"/>
    <property type="molecule type" value="Genomic_DNA"/>
</dbReference>
<dbReference type="GO" id="GO:0016020">
    <property type="term" value="C:membrane"/>
    <property type="evidence" value="ECO:0007669"/>
    <property type="project" value="UniProtKB-ARBA"/>
</dbReference>
<protein>
    <submittedName>
        <fullName evidence="7">MFS transporter</fullName>
    </submittedName>
</protein>
<feature type="transmembrane region" description="Helical" evidence="5">
    <location>
        <begin position="243"/>
        <end position="260"/>
    </location>
</feature>
<feature type="transmembrane region" description="Helical" evidence="5">
    <location>
        <begin position="76"/>
        <end position="95"/>
    </location>
</feature>
<dbReference type="Gene3D" id="1.20.1250.20">
    <property type="entry name" value="MFS general substrate transporter like domains"/>
    <property type="match status" value="2"/>
</dbReference>
<comment type="caution">
    <text evidence="7">The sequence shown here is derived from an EMBL/GenBank/DDBJ whole genome shotgun (WGS) entry which is preliminary data.</text>
</comment>
<dbReference type="AlphaFoldDB" id="A0A7C5LCM5"/>
<dbReference type="InterPro" id="IPR011701">
    <property type="entry name" value="MFS"/>
</dbReference>
<feature type="transmembrane region" description="Helical" evidence="5">
    <location>
        <begin position="355"/>
        <end position="377"/>
    </location>
</feature>
<evidence type="ECO:0000256" key="5">
    <source>
        <dbReference type="SAM" id="Phobius"/>
    </source>
</evidence>
<dbReference type="InterPro" id="IPR051337">
    <property type="entry name" value="OPA_Antiporter"/>
</dbReference>
<name>A0A7C5LCM5_CALS0</name>
<organism evidence="7">
    <name type="scientific">Caldiarchaeum subterraneum</name>
    <dbReference type="NCBI Taxonomy" id="311458"/>
    <lineage>
        <taxon>Archaea</taxon>
        <taxon>Nitrososphaerota</taxon>
        <taxon>Candidatus Caldarchaeales</taxon>
        <taxon>Candidatus Caldarchaeaceae</taxon>
        <taxon>Candidatus Caldarchaeum</taxon>
    </lineage>
</organism>
<dbReference type="GO" id="GO:0061513">
    <property type="term" value="F:glucose 6-phosphate:phosphate antiporter activity"/>
    <property type="evidence" value="ECO:0007669"/>
    <property type="project" value="TreeGrafter"/>
</dbReference>
<dbReference type="GO" id="GO:0012505">
    <property type="term" value="C:endomembrane system"/>
    <property type="evidence" value="ECO:0007669"/>
    <property type="project" value="UniProtKB-SubCell"/>
</dbReference>
<dbReference type="PROSITE" id="PS50850">
    <property type="entry name" value="MFS"/>
    <property type="match status" value="1"/>
</dbReference>
<dbReference type="PANTHER" id="PTHR43826">
    <property type="entry name" value="GLUCOSE-6-PHOSPHATE EXCHANGER SLC37A4"/>
    <property type="match status" value="1"/>
</dbReference>
<feature type="domain" description="Major facilitator superfamily (MFS) profile" evidence="6">
    <location>
        <begin position="10"/>
        <end position="382"/>
    </location>
</feature>
<evidence type="ECO:0000259" key="6">
    <source>
        <dbReference type="PROSITE" id="PS50850"/>
    </source>
</evidence>
<feature type="transmembrane region" description="Helical" evidence="5">
    <location>
        <begin position="205"/>
        <end position="223"/>
    </location>
</feature>
<dbReference type="InterPro" id="IPR036259">
    <property type="entry name" value="MFS_trans_sf"/>
</dbReference>
<evidence type="ECO:0000256" key="4">
    <source>
        <dbReference type="ARBA" id="ARBA00023136"/>
    </source>
</evidence>
<feature type="transmembrane region" description="Helical" evidence="5">
    <location>
        <begin position="46"/>
        <end position="69"/>
    </location>
</feature>
<dbReference type="GO" id="GO:0035435">
    <property type="term" value="P:phosphate ion transmembrane transport"/>
    <property type="evidence" value="ECO:0007669"/>
    <property type="project" value="TreeGrafter"/>
</dbReference>
<accession>A0A7C5LCM5</accession>
<evidence type="ECO:0000256" key="3">
    <source>
        <dbReference type="ARBA" id="ARBA00022989"/>
    </source>
</evidence>
<dbReference type="Pfam" id="PF07690">
    <property type="entry name" value="MFS_1"/>
    <property type="match status" value="1"/>
</dbReference>
<comment type="subcellular location">
    <subcellularLocation>
        <location evidence="1">Endomembrane system</location>
        <topology evidence="1">Multi-pass membrane protein</topology>
    </subcellularLocation>
</comment>
<proteinExistence type="predicted"/>
<feature type="transmembrane region" description="Helical" evidence="5">
    <location>
        <begin position="295"/>
        <end position="317"/>
    </location>
</feature>
<feature type="transmembrane region" description="Helical" evidence="5">
    <location>
        <begin position="329"/>
        <end position="349"/>
    </location>
</feature>
<dbReference type="InterPro" id="IPR020846">
    <property type="entry name" value="MFS_dom"/>
</dbReference>
<reference evidence="7" key="1">
    <citation type="journal article" date="2020" name="mSystems">
        <title>Genome- and Community-Level Interaction Insights into Carbon Utilization and Element Cycling Functions of Hydrothermarchaeota in Hydrothermal Sediment.</title>
        <authorList>
            <person name="Zhou Z."/>
            <person name="Liu Y."/>
            <person name="Xu W."/>
            <person name="Pan J."/>
            <person name="Luo Z.H."/>
            <person name="Li M."/>
        </authorList>
    </citation>
    <scope>NUCLEOTIDE SEQUENCE [LARGE SCALE GENOMIC DNA]</scope>
    <source>
        <strain evidence="7">SpSt-1056</strain>
    </source>
</reference>